<reference evidence="1 2" key="1">
    <citation type="submission" date="2018-05" db="EMBL/GenBank/DDBJ databases">
        <title>Spiribacter halobius sp. nov., a moderately halophilic bacterium isolated from marine solar saltern.</title>
        <authorList>
            <person name="Zheng W.-S."/>
            <person name="Lu D.-C."/>
            <person name="Du Z.-J."/>
        </authorList>
    </citation>
    <scope>NUCLEOTIDE SEQUENCE [LARGE SCALE GENOMIC DNA]</scope>
    <source>
        <strain evidence="1 2">E85</strain>
    </source>
</reference>
<comment type="caution">
    <text evidence="1">The sequence shown here is derived from an EMBL/GenBank/DDBJ whole genome shotgun (WGS) entry which is preliminary data.</text>
</comment>
<dbReference type="SUPFAM" id="SSF81593">
    <property type="entry name" value="Nucleotidyltransferase substrate binding subunit/domain"/>
    <property type="match status" value="1"/>
</dbReference>
<sequence length="172" mass="19591">MKYDATAAQIFTEVFAEAARSARNLESSLRRGRSQGWLPVAEDASPEAFDEDTKDHLDAFRARFCDLQDALGRKVFRSLLFLEQEAASEATMLDVINAMEKRGLISGFERWSEVREVRNALSHDYPKQSVDRVTALNRALELAPELLDALQRTRHYVENRIGLELPKRQPPS</sequence>
<name>A0A2U2MX98_9GAMM</name>
<proteinExistence type="predicted"/>
<evidence type="ECO:0008006" key="3">
    <source>
        <dbReference type="Google" id="ProtNLM"/>
    </source>
</evidence>
<keyword evidence="2" id="KW-1185">Reference proteome</keyword>
<protein>
    <recommendedName>
        <fullName evidence="3">DUF86 domain-containing protein</fullName>
    </recommendedName>
</protein>
<gene>
    <name evidence="1" type="ORF">DEM34_16265</name>
</gene>
<evidence type="ECO:0000313" key="1">
    <source>
        <dbReference type="EMBL" id="PWG61452.1"/>
    </source>
</evidence>
<dbReference type="Proteomes" id="UP000245474">
    <property type="component" value="Unassembled WGS sequence"/>
</dbReference>
<accession>A0A2U2MX98</accession>
<dbReference type="AlphaFoldDB" id="A0A2U2MX98"/>
<dbReference type="OrthoDB" id="13547at2"/>
<dbReference type="Gene3D" id="1.20.120.330">
    <property type="entry name" value="Nucleotidyltransferases domain 2"/>
    <property type="match status" value="1"/>
</dbReference>
<organism evidence="1 2">
    <name type="scientific">Sediminicurvatus halobius</name>
    <dbReference type="NCBI Taxonomy" id="2182432"/>
    <lineage>
        <taxon>Bacteria</taxon>
        <taxon>Pseudomonadati</taxon>
        <taxon>Pseudomonadota</taxon>
        <taxon>Gammaproteobacteria</taxon>
        <taxon>Chromatiales</taxon>
        <taxon>Ectothiorhodospiraceae</taxon>
        <taxon>Sediminicurvatus</taxon>
    </lineage>
</organism>
<evidence type="ECO:0000313" key="2">
    <source>
        <dbReference type="Proteomes" id="UP000245474"/>
    </source>
</evidence>
<dbReference type="EMBL" id="QFFI01000034">
    <property type="protein sequence ID" value="PWG61452.1"/>
    <property type="molecule type" value="Genomic_DNA"/>
</dbReference>
<dbReference type="RefSeq" id="WP_109679894.1">
    <property type="nucleotide sequence ID" value="NZ_CP086615.1"/>
</dbReference>